<dbReference type="RefSeq" id="XP_049142267.1">
    <property type="nucleotide sequence ID" value="XM_049285124.1"/>
</dbReference>
<organism evidence="2 3">
    <name type="scientific">Colletotrichum lupini</name>
    <dbReference type="NCBI Taxonomy" id="145971"/>
    <lineage>
        <taxon>Eukaryota</taxon>
        <taxon>Fungi</taxon>
        <taxon>Dikarya</taxon>
        <taxon>Ascomycota</taxon>
        <taxon>Pezizomycotina</taxon>
        <taxon>Sordariomycetes</taxon>
        <taxon>Hypocreomycetidae</taxon>
        <taxon>Glomerellales</taxon>
        <taxon>Glomerellaceae</taxon>
        <taxon>Colletotrichum</taxon>
        <taxon>Colletotrichum acutatum species complex</taxon>
    </lineage>
</organism>
<dbReference type="AlphaFoldDB" id="A0A9Q8SNI8"/>
<gene>
    <name evidence="2" type="ORF">CLUP02_06120</name>
</gene>
<dbReference type="EMBL" id="CP019475">
    <property type="protein sequence ID" value="UQC80637.1"/>
    <property type="molecule type" value="Genomic_DNA"/>
</dbReference>
<evidence type="ECO:0000313" key="2">
    <source>
        <dbReference type="EMBL" id="UQC80637.1"/>
    </source>
</evidence>
<accession>A0A9Q8SNI8</accession>
<dbReference type="Proteomes" id="UP000830671">
    <property type="component" value="Chromosome 3"/>
</dbReference>
<evidence type="ECO:0000313" key="3">
    <source>
        <dbReference type="Proteomes" id="UP000830671"/>
    </source>
</evidence>
<keyword evidence="3" id="KW-1185">Reference proteome</keyword>
<reference evidence="2" key="1">
    <citation type="journal article" date="2021" name="Mol. Plant Microbe Interact.">
        <title>Complete Genome Sequence of the Plant-Pathogenic Fungus Colletotrichum lupini.</title>
        <authorList>
            <person name="Baroncelli R."/>
            <person name="Pensec F."/>
            <person name="Da Lio D."/>
            <person name="Boufleur T."/>
            <person name="Vicente I."/>
            <person name="Sarrocco S."/>
            <person name="Picot A."/>
            <person name="Baraldi E."/>
            <person name="Sukno S."/>
            <person name="Thon M."/>
            <person name="Le Floch G."/>
        </authorList>
    </citation>
    <scope>NUCLEOTIDE SEQUENCE</scope>
    <source>
        <strain evidence="2">IMI 504893</strain>
    </source>
</reference>
<protein>
    <submittedName>
        <fullName evidence="2">Uncharacterized protein</fullName>
    </submittedName>
</protein>
<sequence length="157" mass="17301">MWLRMANVMGQLGPAAKDAPMTPSLRQQKADIRKDPTRDICADGSGRVPACTSLDDQCSLAFLTVVSFRDWSHCYEFAQFRKVDCMPYGAAGRQRVWYAKKHGAIDRRESSTAPLPPGNKSLCLSQKTNSKPPTPAMLVIYTTESAITNLLPVPGQK</sequence>
<evidence type="ECO:0000256" key="1">
    <source>
        <dbReference type="SAM" id="MobiDB-lite"/>
    </source>
</evidence>
<feature type="region of interest" description="Disordered" evidence="1">
    <location>
        <begin position="14"/>
        <end position="34"/>
    </location>
</feature>
<dbReference type="KEGG" id="clup:CLUP02_06120"/>
<name>A0A9Q8SNI8_9PEZI</name>
<proteinExistence type="predicted"/>
<dbReference type="GeneID" id="73340134"/>
<feature type="region of interest" description="Disordered" evidence="1">
    <location>
        <begin position="107"/>
        <end position="129"/>
    </location>
</feature>